<feature type="compositionally biased region" description="Pro residues" evidence="1">
    <location>
        <begin position="277"/>
        <end position="286"/>
    </location>
</feature>
<evidence type="ECO:0000313" key="2">
    <source>
        <dbReference type="EMBL" id="KAL1635835.1"/>
    </source>
</evidence>
<feature type="compositionally biased region" description="Low complexity" evidence="1">
    <location>
        <begin position="82"/>
        <end position="99"/>
    </location>
</feature>
<feature type="region of interest" description="Disordered" evidence="1">
    <location>
        <begin position="1"/>
        <end position="144"/>
    </location>
</feature>
<proteinExistence type="predicted"/>
<organism evidence="2 3">
    <name type="scientific">Neofusicoccum ribis</name>
    <dbReference type="NCBI Taxonomy" id="45134"/>
    <lineage>
        <taxon>Eukaryota</taxon>
        <taxon>Fungi</taxon>
        <taxon>Dikarya</taxon>
        <taxon>Ascomycota</taxon>
        <taxon>Pezizomycotina</taxon>
        <taxon>Dothideomycetes</taxon>
        <taxon>Dothideomycetes incertae sedis</taxon>
        <taxon>Botryosphaeriales</taxon>
        <taxon>Botryosphaeriaceae</taxon>
        <taxon>Neofusicoccum</taxon>
    </lineage>
</organism>
<dbReference type="Pfam" id="PF04979">
    <property type="entry name" value="IPP-2"/>
    <property type="match status" value="1"/>
</dbReference>
<feature type="region of interest" description="Disordered" evidence="1">
    <location>
        <begin position="255"/>
        <end position="286"/>
    </location>
</feature>
<comment type="caution">
    <text evidence="2">The sequence shown here is derived from an EMBL/GenBank/DDBJ whole genome shotgun (WGS) entry which is preliminary data.</text>
</comment>
<feature type="compositionally biased region" description="Polar residues" evidence="1">
    <location>
        <begin position="33"/>
        <end position="42"/>
    </location>
</feature>
<feature type="compositionally biased region" description="Basic and acidic residues" evidence="1">
    <location>
        <begin position="188"/>
        <end position="231"/>
    </location>
</feature>
<feature type="compositionally biased region" description="Basic and acidic residues" evidence="1">
    <location>
        <begin position="56"/>
        <end position="67"/>
    </location>
</feature>
<feature type="region of interest" description="Disordered" evidence="1">
    <location>
        <begin position="161"/>
        <end position="231"/>
    </location>
</feature>
<evidence type="ECO:0008006" key="4">
    <source>
        <dbReference type="Google" id="ProtNLM"/>
    </source>
</evidence>
<dbReference type="InterPro" id="IPR007062">
    <property type="entry name" value="PPI-2"/>
</dbReference>
<sequence length="286" mass="32002">MTQHSPKSQPVHSPSAQPHHHSIERPRGILKNPSYSQTSPTSEGAPLAQVSSNERPGIDRGLSEREVVLQNTIQNAGHRRSSSNPRGPPSRRQSGTPGSTADENSPRLKWDEANLFLTEQQRDSTMKITEPKTPYAAQYDPGEDEEEITALDANQIMVDELDKTKPKKKPMKEDEIPGLDLGEPEVEGGGHHSDGEKRVIVDPEYVDETKREAEPPEQQEQHRQFEEARKKHYEMKNVKNLLGYAVLKTEPPTMTLIDSSRHADDLLAEEDEDEGKPPVPPMPNGR</sequence>
<reference evidence="2 3" key="1">
    <citation type="submission" date="2024-02" db="EMBL/GenBank/DDBJ databases">
        <title>De novo assembly and annotation of 12 fungi associated with fruit tree decline syndrome in Ontario, Canada.</title>
        <authorList>
            <person name="Sulman M."/>
            <person name="Ellouze W."/>
            <person name="Ilyukhin E."/>
        </authorList>
    </citation>
    <scope>NUCLEOTIDE SEQUENCE [LARGE SCALE GENOMIC DNA]</scope>
    <source>
        <strain evidence="2 3">M1-105</strain>
    </source>
</reference>
<protein>
    <recommendedName>
        <fullName evidence="4">Glc8 protein</fullName>
    </recommendedName>
</protein>
<dbReference type="EMBL" id="JAJVDC020000009">
    <property type="protein sequence ID" value="KAL1635835.1"/>
    <property type="molecule type" value="Genomic_DNA"/>
</dbReference>
<gene>
    <name evidence="2" type="ORF">SLS56_001530</name>
</gene>
<dbReference type="PANTHER" id="PTHR12398:SF20">
    <property type="entry name" value="PROTEIN PHOSPHATASE 1 REGULATORY INHIBITOR SUBUNIT 2"/>
    <property type="match status" value="1"/>
</dbReference>
<name>A0ABR3T8I5_9PEZI</name>
<feature type="compositionally biased region" description="Polar residues" evidence="1">
    <location>
        <begin position="1"/>
        <end position="16"/>
    </location>
</feature>
<evidence type="ECO:0000256" key="1">
    <source>
        <dbReference type="SAM" id="MobiDB-lite"/>
    </source>
</evidence>
<evidence type="ECO:0000313" key="3">
    <source>
        <dbReference type="Proteomes" id="UP001521116"/>
    </source>
</evidence>
<keyword evidence="3" id="KW-1185">Reference proteome</keyword>
<dbReference type="PANTHER" id="PTHR12398">
    <property type="entry name" value="PROTEIN PHOSPHATASE INHIBITOR"/>
    <property type="match status" value="1"/>
</dbReference>
<accession>A0ABR3T8I5</accession>
<dbReference type="Proteomes" id="UP001521116">
    <property type="component" value="Unassembled WGS sequence"/>
</dbReference>
<dbReference type="Gene3D" id="6.10.250.1050">
    <property type="match status" value="1"/>
</dbReference>